<dbReference type="InterPro" id="IPR016186">
    <property type="entry name" value="C-type_lectin-like/link_sf"/>
</dbReference>
<feature type="domain" description="C-type lectin" evidence="4">
    <location>
        <begin position="240"/>
        <end position="355"/>
    </location>
</feature>
<accession>A0AA39HU01</accession>
<dbReference type="Pfam" id="PF00059">
    <property type="entry name" value="Lectin_C"/>
    <property type="match status" value="2"/>
</dbReference>
<feature type="region of interest" description="Disordered" evidence="2">
    <location>
        <begin position="161"/>
        <end position="222"/>
    </location>
</feature>
<dbReference type="Proteomes" id="UP001175271">
    <property type="component" value="Unassembled WGS sequence"/>
</dbReference>
<proteinExistence type="predicted"/>
<keyword evidence="1" id="KW-1015">Disulfide bond</keyword>
<keyword evidence="6" id="KW-1185">Reference proteome</keyword>
<sequence>MRLLLLLLFPFAFATPALRLPSTYRQLCEHAKIGDICFYFVTEFSTFHGAENACRGYGGELASIRNMYENQILAHKAFFLAHGEVRTNNFWIGAQYSDNLWKWIDGLPMSYHNFANPEDVVDPPYACLAIEATNSWNFNGLWLPTFCNSVAPFVCEVRKTESFPPTTPAPSTTSTTTALPTTTTTTTTTTKAPTKPTTTTTKKATTTTTLAPTTTTTPKPATVITTTVSPGCGGQTRPCFHGHVYIVNQWPLSWKKAEENCVQKGGHLTSILSAEEGEFVAWLAAAGFLKFDIWIGGERVSGNFKWVDGSKWDYTLFNGDQPNDVARNNCLQIFDANHKKWANYDCDRPYPSICKIKV</sequence>
<protein>
    <recommendedName>
        <fullName evidence="4">C-type lectin domain-containing protein</fullName>
    </recommendedName>
</protein>
<dbReference type="CDD" id="cd00037">
    <property type="entry name" value="CLECT"/>
    <property type="match status" value="2"/>
</dbReference>
<evidence type="ECO:0000313" key="5">
    <source>
        <dbReference type="EMBL" id="KAK0412073.1"/>
    </source>
</evidence>
<comment type="caution">
    <text evidence="5">The sequence shown here is derived from an EMBL/GenBank/DDBJ whole genome shotgun (WGS) entry which is preliminary data.</text>
</comment>
<dbReference type="InterPro" id="IPR016187">
    <property type="entry name" value="CTDL_fold"/>
</dbReference>
<evidence type="ECO:0000256" key="1">
    <source>
        <dbReference type="ARBA" id="ARBA00023157"/>
    </source>
</evidence>
<evidence type="ECO:0000256" key="3">
    <source>
        <dbReference type="SAM" id="SignalP"/>
    </source>
</evidence>
<dbReference type="PANTHER" id="PTHR22803">
    <property type="entry name" value="MANNOSE, PHOSPHOLIPASE, LECTIN RECEPTOR RELATED"/>
    <property type="match status" value="1"/>
</dbReference>
<dbReference type="EMBL" id="JAUCMV010000003">
    <property type="protein sequence ID" value="KAK0412073.1"/>
    <property type="molecule type" value="Genomic_DNA"/>
</dbReference>
<feature type="signal peptide" evidence="3">
    <location>
        <begin position="1"/>
        <end position="19"/>
    </location>
</feature>
<name>A0AA39HU01_9BILA</name>
<reference evidence="5" key="1">
    <citation type="submission" date="2023-06" db="EMBL/GenBank/DDBJ databases">
        <title>Genomic analysis of the entomopathogenic nematode Steinernema hermaphroditum.</title>
        <authorList>
            <person name="Schwarz E.M."/>
            <person name="Heppert J.K."/>
            <person name="Baniya A."/>
            <person name="Schwartz H.T."/>
            <person name="Tan C.-H."/>
            <person name="Antoshechkin I."/>
            <person name="Sternberg P.W."/>
            <person name="Goodrich-Blair H."/>
            <person name="Dillman A.R."/>
        </authorList>
    </citation>
    <scope>NUCLEOTIDE SEQUENCE</scope>
    <source>
        <strain evidence="5">PS9179</strain>
        <tissue evidence="5">Whole animal</tissue>
    </source>
</reference>
<dbReference type="InterPro" id="IPR001304">
    <property type="entry name" value="C-type_lectin-like"/>
</dbReference>
<dbReference type="PROSITE" id="PS50041">
    <property type="entry name" value="C_TYPE_LECTIN_2"/>
    <property type="match status" value="2"/>
</dbReference>
<dbReference type="InterPro" id="IPR018378">
    <property type="entry name" value="C-type_lectin_CS"/>
</dbReference>
<dbReference type="InterPro" id="IPR050111">
    <property type="entry name" value="C-type_lectin/snaclec_domain"/>
</dbReference>
<feature type="compositionally biased region" description="Low complexity" evidence="2">
    <location>
        <begin position="169"/>
        <end position="222"/>
    </location>
</feature>
<feature type="domain" description="C-type lectin" evidence="4">
    <location>
        <begin position="33"/>
        <end position="156"/>
    </location>
</feature>
<gene>
    <name evidence="5" type="ORF">QR680_006019</name>
</gene>
<feature type="chain" id="PRO_5041368709" description="C-type lectin domain-containing protein" evidence="3">
    <location>
        <begin position="20"/>
        <end position="358"/>
    </location>
</feature>
<evidence type="ECO:0000256" key="2">
    <source>
        <dbReference type="SAM" id="MobiDB-lite"/>
    </source>
</evidence>
<dbReference type="SUPFAM" id="SSF56436">
    <property type="entry name" value="C-type lectin-like"/>
    <property type="match status" value="2"/>
</dbReference>
<dbReference type="SMART" id="SM00034">
    <property type="entry name" value="CLECT"/>
    <property type="match status" value="2"/>
</dbReference>
<evidence type="ECO:0000313" key="6">
    <source>
        <dbReference type="Proteomes" id="UP001175271"/>
    </source>
</evidence>
<dbReference type="AlphaFoldDB" id="A0AA39HU01"/>
<organism evidence="5 6">
    <name type="scientific">Steinernema hermaphroditum</name>
    <dbReference type="NCBI Taxonomy" id="289476"/>
    <lineage>
        <taxon>Eukaryota</taxon>
        <taxon>Metazoa</taxon>
        <taxon>Ecdysozoa</taxon>
        <taxon>Nematoda</taxon>
        <taxon>Chromadorea</taxon>
        <taxon>Rhabditida</taxon>
        <taxon>Tylenchina</taxon>
        <taxon>Panagrolaimomorpha</taxon>
        <taxon>Strongyloidoidea</taxon>
        <taxon>Steinernematidae</taxon>
        <taxon>Steinernema</taxon>
    </lineage>
</organism>
<evidence type="ECO:0000259" key="4">
    <source>
        <dbReference type="PROSITE" id="PS50041"/>
    </source>
</evidence>
<dbReference type="PROSITE" id="PS00615">
    <property type="entry name" value="C_TYPE_LECTIN_1"/>
    <property type="match status" value="1"/>
</dbReference>
<keyword evidence="3" id="KW-0732">Signal</keyword>
<dbReference type="Gene3D" id="3.10.100.10">
    <property type="entry name" value="Mannose-Binding Protein A, subunit A"/>
    <property type="match status" value="2"/>
</dbReference>